<sequence>MSVEDRSKSSVEGENDGTEISQSVNFDDNHLELSSAVTIESDAIQASINDSSLAARIPLDEEQAEMRTTVLSSPKINVKSDNAAGIINPRDDTTSNSLDIPSVVPLNVSDEDNSCKVTNCITSDSCDETSFNVKTKCHYPSAAVSDSGSELPSLGILVVDDSHGAMSSSSKSVSRVAENETMKSVSAKIRMERTIDETESSKKSEESEDLKEVLKLSSSLAVDVDQCPNKSEAACLITTSPPELEEPGARRKSEPLPPPAAVVPPHEVLHRVKKIKFKGKEIPIITQNNNGPCPLLAILNALLLRGDVELGVDSREVKGGHLVSIVANALIDLAPRGNNANNPQQQNLIQQNTNDAVQVLDKLLTGLDVNVRFSGVQDFEFTSELCVFDGLSIPLYHGWVVDPEWPAAKVVQELTYNQLTNNILTWRHTADHTNDDLLIMKAVLCEEFLQCTSSQLTVHGLFALGSTMRDQEVAVLFRNNHFSTIYKHKEQLYQLLTDQGFLTEAAVWQTLSDVDASFSEFVTDSFEPWQLQPHTSPAVSMTQEQQMTSDEEIARRLQDAEVRAAESAAQAGTGEDSGATRASVAPSSPTKPSKKKKDQCCIL</sequence>
<evidence type="ECO:0000259" key="4">
    <source>
        <dbReference type="Pfam" id="PF04424"/>
    </source>
</evidence>
<dbReference type="GO" id="GO:0005829">
    <property type="term" value="C:cytosol"/>
    <property type="evidence" value="ECO:0007669"/>
    <property type="project" value="TreeGrafter"/>
</dbReference>
<dbReference type="PANTHER" id="PTHR18063:SF6">
    <property type="entry name" value="UBIQUITIN CARBOXYL-TERMINAL HYDROLASE"/>
    <property type="match status" value="1"/>
</dbReference>
<dbReference type="EC" id="3.4.19.12" evidence="2"/>
<feature type="compositionally biased region" description="Basic and acidic residues" evidence="3">
    <location>
        <begin position="1"/>
        <end position="11"/>
    </location>
</feature>
<evidence type="ECO:0000256" key="1">
    <source>
        <dbReference type="ARBA" id="ARBA00006616"/>
    </source>
</evidence>
<dbReference type="GO" id="GO:0071944">
    <property type="term" value="C:cell periphery"/>
    <property type="evidence" value="ECO:0007669"/>
    <property type="project" value="TreeGrafter"/>
</dbReference>
<dbReference type="GO" id="GO:0004843">
    <property type="term" value="F:cysteine-type deubiquitinase activity"/>
    <property type="evidence" value="ECO:0007669"/>
    <property type="project" value="UniProtKB-UniRule"/>
</dbReference>
<dbReference type="InterPro" id="IPR007518">
    <property type="entry name" value="MINDY"/>
</dbReference>
<keyword evidence="2" id="KW-0645">Protease</keyword>
<evidence type="ECO:0000313" key="6">
    <source>
        <dbReference type="RefSeq" id="XP_018028095.1"/>
    </source>
</evidence>
<feature type="domain" description="MINDY deubiquitinase" evidence="4">
    <location>
        <begin position="270"/>
        <end position="526"/>
    </location>
</feature>
<dbReference type="AlphaFoldDB" id="A0A8B7PQ21"/>
<comment type="function">
    <text evidence="2">Hydrolase that can specifically remove 'Lys-48'-linked conjugated ubiquitin from proteins. Has exodeubiquitinase activity and has a preference for long polyubiquitin chains. May play a regulatory role at the level of protein turnover.</text>
</comment>
<dbReference type="GO" id="GO:0006508">
    <property type="term" value="P:proteolysis"/>
    <property type="evidence" value="ECO:0007669"/>
    <property type="project" value="UniProtKB-KW"/>
</dbReference>
<dbReference type="GeneID" id="108683305"/>
<comment type="catalytic activity">
    <reaction evidence="2">
        <text>Thiol-dependent hydrolysis of ester, thioester, amide, peptide and isopeptide bonds formed by the C-terminal Gly of ubiquitin (a 76-residue protein attached to proteins as an intracellular targeting signal).</text>
        <dbReference type="EC" id="3.4.19.12"/>
    </reaction>
</comment>
<feature type="region of interest" description="Disordered" evidence="3">
    <location>
        <begin position="241"/>
        <end position="263"/>
    </location>
</feature>
<evidence type="ECO:0000256" key="3">
    <source>
        <dbReference type="SAM" id="MobiDB-lite"/>
    </source>
</evidence>
<evidence type="ECO:0000256" key="2">
    <source>
        <dbReference type="RuleBase" id="RU367139"/>
    </source>
</evidence>
<feature type="compositionally biased region" description="Polar residues" evidence="3">
    <location>
        <begin position="532"/>
        <end position="548"/>
    </location>
</feature>
<dbReference type="PANTHER" id="PTHR18063">
    <property type="entry name" value="NF-E2 INDUCIBLE PROTEIN"/>
    <property type="match status" value="1"/>
</dbReference>
<name>A0A8B7PQ21_HYAAZ</name>
<dbReference type="Proteomes" id="UP000694843">
    <property type="component" value="Unplaced"/>
</dbReference>
<dbReference type="GO" id="GO:0071108">
    <property type="term" value="P:protein K48-linked deubiquitination"/>
    <property type="evidence" value="ECO:0007669"/>
    <property type="project" value="TreeGrafter"/>
</dbReference>
<keyword evidence="2 6" id="KW-0378">Hydrolase</keyword>
<feature type="compositionally biased region" description="Basic and acidic residues" evidence="3">
    <location>
        <begin position="552"/>
        <end position="564"/>
    </location>
</feature>
<keyword evidence="2" id="KW-0788">Thiol protease</keyword>
<keyword evidence="5" id="KW-1185">Reference proteome</keyword>
<dbReference type="OrthoDB" id="10261212at2759"/>
<evidence type="ECO:0000313" key="5">
    <source>
        <dbReference type="Proteomes" id="UP000694843"/>
    </source>
</evidence>
<dbReference type="GO" id="GO:0140934">
    <property type="term" value="F:histone deubiquitinase activity"/>
    <property type="evidence" value="ECO:0007669"/>
    <property type="project" value="UniProtKB-UniRule"/>
</dbReference>
<dbReference type="KEGG" id="hazt:108683305"/>
<feature type="region of interest" description="Disordered" evidence="3">
    <location>
        <begin position="532"/>
        <end position="603"/>
    </location>
</feature>
<dbReference type="InterPro" id="IPR033979">
    <property type="entry name" value="MINDY_domain"/>
</dbReference>
<gene>
    <name evidence="6" type="primary">LOC108683305</name>
</gene>
<dbReference type="Pfam" id="PF04424">
    <property type="entry name" value="MINDY_DUB"/>
    <property type="match status" value="1"/>
</dbReference>
<proteinExistence type="inferred from homology"/>
<reference evidence="6" key="1">
    <citation type="submission" date="2025-08" db="UniProtKB">
        <authorList>
            <consortium name="RefSeq"/>
        </authorList>
    </citation>
    <scope>IDENTIFICATION</scope>
    <source>
        <tissue evidence="6">Whole organism</tissue>
    </source>
</reference>
<feature type="region of interest" description="Disordered" evidence="3">
    <location>
        <begin position="1"/>
        <end position="27"/>
    </location>
</feature>
<dbReference type="GO" id="GO:0036435">
    <property type="term" value="F:K48-linked polyubiquitin modification-dependent protein binding"/>
    <property type="evidence" value="ECO:0007669"/>
    <property type="project" value="UniProtKB-UniRule"/>
</dbReference>
<keyword evidence="2" id="KW-0833">Ubl conjugation pathway</keyword>
<organism evidence="5 6">
    <name type="scientific">Hyalella azteca</name>
    <name type="common">Amphipod</name>
    <dbReference type="NCBI Taxonomy" id="294128"/>
    <lineage>
        <taxon>Eukaryota</taxon>
        <taxon>Metazoa</taxon>
        <taxon>Ecdysozoa</taxon>
        <taxon>Arthropoda</taxon>
        <taxon>Crustacea</taxon>
        <taxon>Multicrustacea</taxon>
        <taxon>Malacostraca</taxon>
        <taxon>Eumalacostraca</taxon>
        <taxon>Peracarida</taxon>
        <taxon>Amphipoda</taxon>
        <taxon>Senticaudata</taxon>
        <taxon>Talitrida</taxon>
        <taxon>Talitroidea</taxon>
        <taxon>Hyalellidae</taxon>
        <taxon>Hyalella</taxon>
    </lineage>
</organism>
<protein>
    <recommendedName>
        <fullName evidence="2">Ubiquitin carboxyl-terminal hydrolase</fullName>
        <ecNumber evidence="2">3.4.19.12</ecNumber>
    </recommendedName>
</protein>
<dbReference type="GO" id="GO:0016807">
    <property type="term" value="F:cysteine-type carboxypeptidase activity"/>
    <property type="evidence" value="ECO:0007669"/>
    <property type="project" value="TreeGrafter"/>
</dbReference>
<dbReference type="RefSeq" id="XP_018028095.1">
    <property type="nucleotide sequence ID" value="XM_018172606.1"/>
</dbReference>
<comment type="similarity">
    <text evidence="1 2">Belongs to the MINDY deubiquitinase family. FAM63 subfamily.</text>
</comment>
<dbReference type="GO" id="GO:1990380">
    <property type="term" value="F:K48-linked deubiquitinase activity"/>
    <property type="evidence" value="ECO:0007669"/>
    <property type="project" value="UniProtKB-UniRule"/>
</dbReference>
<accession>A0A8B7PQ21</accession>